<evidence type="ECO:0000313" key="9">
    <source>
        <dbReference type="Proteomes" id="UP000548582"/>
    </source>
</evidence>
<dbReference type="CDD" id="cd00883">
    <property type="entry name" value="beta_CA_cladeA"/>
    <property type="match status" value="1"/>
</dbReference>
<organism evidence="8 9">
    <name type="scientific">Neoroseomonas marina</name>
    <dbReference type="NCBI Taxonomy" id="1232220"/>
    <lineage>
        <taxon>Bacteria</taxon>
        <taxon>Pseudomonadati</taxon>
        <taxon>Pseudomonadota</taxon>
        <taxon>Alphaproteobacteria</taxon>
        <taxon>Acetobacterales</taxon>
        <taxon>Acetobacteraceae</taxon>
        <taxon>Neoroseomonas</taxon>
    </lineage>
</organism>
<evidence type="ECO:0000256" key="3">
    <source>
        <dbReference type="ARBA" id="ARBA00022833"/>
    </source>
</evidence>
<reference evidence="8 9" key="1">
    <citation type="submission" date="2020-03" db="EMBL/GenBank/DDBJ databases">
        <authorList>
            <person name="Sun Q."/>
        </authorList>
    </citation>
    <scope>NUCLEOTIDE SEQUENCE [LARGE SCALE GENOMIC DNA]</scope>
    <source>
        <strain evidence="8 9">JC162</strain>
    </source>
</reference>
<keyword evidence="4 7" id="KW-0456">Lyase</keyword>
<dbReference type="PANTHER" id="PTHR11002:SF76">
    <property type="entry name" value="CARBONIC ANHYDRASE"/>
    <property type="match status" value="1"/>
</dbReference>
<evidence type="ECO:0000256" key="7">
    <source>
        <dbReference type="RuleBase" id="RU003956"/>
    </source>
</evidence>
<dbReference type="AlphaFoldDB" id="A0A848EAX9"/>
<comment type="similarity">
    <text evidence="1 7">Belongs to the beta-class carbonic anhydrase family.</text>
</comment>
<dbReference type="SMART" id="SM00947">
    <property type="entry name" value="Pro_CA"/>
    <property type="match status" value="1"/>
</dbReference>
<evidence type="ECO:0000313" key="8">
    <source>
        <dbReference type="EMBL" id="NMJ40438.1"/>
    </source>
</evidence>
<feature type="binding site" evidence="6">
    <location>
        <position position="43"/>
    </location>
    <ligand>
        <name>Zn(2+)</name>
        <dbReference type="ChEBI" id="CHEBI:29105"/>
    </ligand>
</feature>
<proteinExistence type="inferred from homology"/>
<evidence type="ECO:0000256" key="6">
    <source>
        <dbReference type="PIRSR" id="PIRSR601765-1"/>
    </source>
</evidence>
<gene>
    <name evidence="8" type="ORF">GWK16_04240</name>
</gene>
<comment type="cofactor">
    <cofactor evidence="6">
        <name>Zn(2+)</name>
        <dbReference type="ChEBI" id="CHEBI:29105"/>
    </cofactor>
    <text evidence="6">Binds 1 zinc ion per subunit.</text>
</comment>
<dbReference type="InterPro" id="IPR001765">
    <property type="entry name" value="Carbonic_anhydrase"/>
</dbReference>
<feature type="binding site" evidence="6">
    <location>
        <position position="45"/>
    </location>
    <ligand>
        <name>Zn(2+)</name>
        <dbReference type="ChEBI" id="CHEBI:29105"/>
    </ligand>
</feature>
<feature type="binding site" evidence="6">
    <location>
        <position position="102"/>
    </location>
    <ligand>
        <name>Zn(2+)</name>
        <dbReference type="ChEBI" id="CHEBI:29105"/>
    </ligand>
</feature>
<dbReference type="PROSITE" id="PS00704">
    <property type="entry name" value="PROK_CO2_ANHYDRASE_1"/>
    <property type="match status" value="1"/>
</dbReference>
<evidence type="ECO:0000256" key="5">
    <source>
        <dbReference type="ARBA" id="ARBA00048348"/>
    </source>
</evidence>
<dbReference type="EC" id="4.2.1.1" evidence="7"/>
<dbReference type="FunFam" id="3.40.1050.10:FF:000001">
    <property type="entry name" value="Carbonic anhydrase"/>
    <property type="match status" value="1"/>
</dbReference>
<dbReference type="GO" id="GO:0015976">
    <property type="term" value="P:carbon utilization"/>
    <property type="evidence" value="ECO:0007669"/>
    <property type="project" value="InterPro"/>
</dbReference>
<dbReference type="GO" id="GO:0004089">
    <property type="term" value="F:carbonate dehydratase activity"/>
    <property type="evidence" value="ECO:0007669"/>
    <property type="project" value="UniProtKB-UniRule"/>
</dbReference>
<comment type="function">
    <text evidence="7">Reversible hydration of carbon dioxide.</text>
</comment>
<dbReference type="Proteomes" id="UP000548582">
    <property type="component" value="Unassembled WGS sequence"/>
</dbReference>
<dbReference type="EMBL" id="JABBKX010000001">
    <property type="protein sequence ID" value="NMJ40438.1"/>
    <property type="molecule type" value="Genomic_DNA"/>
</dbReference>
<dbReference type="InterPro" id="IPR036874">
    <property type="entry name" value="Carbonic_anhydrase_sf"/>
</dbReference>
<comment type="catalytic activity">
    <reaction evidence="5 7">
        <text>hydrogencarbonate + H(+) = CO2 + H2O</text>
        <dbReference type="Rhea" id="RHEA:10748"/>
        <dbReference type="ChEBI" id="CHEBI:15377"/>
        <dbReference type="ChEBI" id="CHEBI:15378"/>
        <dbReference type="ChEBI" id="CHEBI:16526"/>
        <dbReference type="ChEBI" id="CHEBI:17544"/>
        <dbReference type="EC" id="4.2.1.1"/>
    </reaction>
</comment>
<sequence length="240" mass="27203">MTETLDHLFDRNLEWAERKTREDPTFFRRQSEQQTPTYLWIGCSDSRVTANDVLGLDPGEVFVHRNIANVVHTSDLNILSVLEYAIDTLGVRHVIVAGHYGCGGVQRAMVDRRGALVDHWLQPLSMFFRKHRAVFDAMHDDRRRFERLCEVNIEMQVRRVAATPIVENAWARGAELHLHGWIYGMHDGLLRDLGPHVSSIAERDSLPAIDTCVHHRPEPVSALRRHAISAFGAAPCCNGG</sequence>
<keyword evidence="3 6" id="KW-0862">Zinc</keyword>
<dbReference type="PROSITE" id="PS00705">
    <property type="entry name" value="PROK_CO2_ANHYDRASE_2"/>
    <property type="match status" value="1"/>
</dbReference>
<dbReference type="GO" id="GO:0008270">
    <property type="term" value="F:zinc ion binding"/>
    <property type="evidence" value="ECO:0007669"/>
    <property type="project" value="UniProtKB-UniRule"/>
</dbReference>
<keyword evidence="2 6" id="KW-0479">Metal-binding</keyword>
<accession>A0A848EAX9</accession>
<comment type="caution">
    <text evidence="8">The sequence shown here is derived from an EMBL/GenBank/DDBJ whole genome shotgun (WGS) entry which is preliminary data.</text>
</comment>
<dbReference type="Gene3D" id="3.40.1050.10">
    <property type="entry name" value="Carbonic anhydrase"/>
    <property type="match status" value="1"/>
</dbReference>
<protein>
    <recommendedName>
        <fullName evidence="7">Carbonic anhydrase</fullName>
        <ecNumber evidence="7">4.2.1.1</ecNumber>
    </recommendedName>
    <alternativeName>
        <fullName evidence="7">Carbonate dehydratase</fullName>
    </alternativeName>
</protein>
<dbReference type="InterPro" id="IPR015892">
    <property type="entry name" value="Carbonic_anhydrase_CS"/>
</dbReference>
<evidence type="ECO:0000256" key="4">
    <source>
        <dbReference type="ARBA" id="ARBA00023239"/>
    </source>
</evidence>
<evidence type="ECO:0000256" key="1">
    <source>
        <dbReference type="ARBA" id="ARBA00006217"/>
    </source>
</evidence>
<keyword evidence="9" id="KW-1185">Reference proteome</keyword>
<evidence type="ECO:0000256" key="2">
    <source>
        <dbReference type="ARBA" id="ARBA00022723"/>
    </source>
</evidence>
<feature type="binding site" evidence="6">
    <location>
        <position position="99"/>
    </location>
    <ligand>
        <name>Zn(2+)</name>
        <dbReference type="ChEBI" id="CHEBI:29105"/>
    </ligand>
</feature>
<dbReference type="RefSeq" id="WP_170052681.1">
    <property type="nucleotide sequence ID" value="NZ_JABBKX010000001.1"/>
</dbReference>
<dbReference type="PANTHER" id="PTHR11002">
    <property type="entry name" value="CARBONIC ANHYDRASE"/>
    <property type="match status" value="1"/>
</dbReference>
<name>A0A848EAX9_9PROT</name>
<dbReference type="SUPFAM" id="SSF53056">
    <property type="entry name" value="beta-carbonic anhydrase, cab"/>
    <property type="match status" value="1"/>
</dbReference>
<dbReference type="Pfam" id="PF00484">
    <property type="entry name" value="Pro_CA"/>
    <property type="match status" value="1"/>
</dbReference>